<keyword evidence="2" id="KW-1185">Reference proteome</keyword>
<evidence type="ECO:0000313" key="2">
    <source>
        <dbReference type="Proteomes" id="UP000191055"/>
    </source>
</evidence>
<proteinExistence type="predicted"/>
<name>A0A1T5HT29_9BACT</name>
<accession>A0A1T5HT29</accession>
<protein>
    <recommendedName>
        <fullName evidence="3">Transposase domain</fullName>
    </recommendedName>
</protein>
<reference evidence="1 2" key="1">
    <citation type="submission" date="2017-02" db="EMBL/GenBank/DDBJ databases">
        <authorList>
            <person name="Peterson S.W."/>
        </authorList>
    </citation>
    <scope>NUCLEOTIDE SEQUENCE [LARGE SCALE GENOMIC DNA]</scope>
    <source>
        <strain evidence="1 2">DSM 24412</strain>
    </source>
</reference>
<sequence length="82" mass="9474">MFKKSSESGQLNIFTSSKSLFSGNSLKMYEDKQAWHNQFRKQITMRIDENIFRPLYCKDNGTPNAPIRILVAMMVLKEAEGL</sequence>
<evidence type="ECO:0008006" key="3">
    <source>
        <dbReference type="Google" id="ProtNLM"/>
    </source>
</evidence>
<dbReference type="Proteomes" id="UP000191055">
    <property type="component" value="Unassembled WGS sequence"/>
</dbReference>
<feature type="non-terminal residue" evidence="1">
    <location>
        <position position="82"/>
    </location>
</feature>
<dbReference type="AlphaFoldDB" id="A0A1T5HT29"/>
<dbReference type="EMBL" id="FUYV01000020">
    <property type="protein sequence ID" value="SKC23772.1"/>
    <property type="molecule type" value="Genomic_DNA"/>
</dbReference>
<gene>
    <name evidence="1" type="ORF">SAMN03080601_03057</name>
</gene>
<organism evidence="1 2">
    <name type="scientific">Alkalitalea saponilacus</name>
    <dbReference type="NCBI Taxonomy" id="889453"/>
    <lineage>
        <taxon>Bacteria</taxon>
        <taxon>Pseudomonadati</taxon>
        <taxon>Bacteroidota</taxon>
        <taxon>Bacteroidia</taxon>
        <taxon>Marinilabiliales</taxon>
        <taxon>Marinilabiliaceae</taxon>
        <taxon>Alkalitalea</taxon>
    </lineage>
</organism>
<evidence type="ECO:0000313" key="1">
    <source>
        <dbReference type="EMBL" id="SKC23772.1"/>
    </source>
</evidence>